<dbReference type="InterPro" id="IPR005471">
    <property type="entry name" value="Tscrpt_reg_IclR_N"/>
</dbReference>
<dbReference type="GO" id="GO:0003677">
    <property type="term" value="F:DNA binding"/>
    <property type="evidence" value="ECO:0007669"/>
    <property type="project" value="UniProtKB-KW"/>
</dbReference>
<dbReference type="InterPro" id="IPR003593">
    <property type="entry name" value="AAA+_ATPase"/>
</dbReference>
<dbReference type="AlphaFoldDB" id="A0AAU7JJZ7"/>
<organism evidence="4">
    <name type="scientific">Alsobacter sp. KACC 23698</name>
    <dbReference type="NCBI Taxonomy" id="3149229"/>
    <lineage>
        <taxon>Bacteria</taxon>
        <taxon>Pseudomonadati</taxon>
        <taxon>Pseudomonadota</taxon>
        <taxon>Alphaproteobacteria</taxon>
        <taxon>Hyphomicrobiales</taxon>
        <taxon>Alsobacteraceae</taxon>
        <taxon>Alsobacter</taxon>
    </lineage>
</organism>
<dbReference type="InterPro" id="IPR027417">
    <property type="entry name" value="P-loop_NTPase"/>
</dbReference>
<evidence type="ECO:0000256" key="1">
    <source>
        <dbReference type="ARBA" id="ARBA00023125"/>
    </source>
</evidence>
<keyword evidence="1" id="KW-0238">DNA-binding</keyword>
<dbReference type="SUPFAM" id="SSF46785">
    <property type="entry name" value="Winged helix' DNA-binding domain"/>
    <property type="match status" value="1"/>
</dbReference>
<accession>A0AAU7JJZ7</accession>
<dbReference type="SUPFAM" id="SSF52540">
    <property type="entry name" value="P-loop containing nucleoside triphosphate hydrolases"/>
    <property type="match status" value="1"/>
</dbReference>
<gene>
    <name evidence="4" type="ORF">ABEG18_08115</name>
</gene>
<evidence type="ECO:0000259" key="3">
    <source>
        <dbReference type="SMART" id="SM00382"/>
    </source>
</evidence>
<dbReference type="InterPro" id="IPR036390">
    <property type="entry name" value="WH_DNA-bd_sf"/>
</dbReference>
<feature type="region of interest" description="Disordered" evidence="2">
    <location>
        <begin position="347"/>
        <end position="368"/>
    </location>
</feature>
<dbReference type="Gene3D" id="1.10.10.10">
    <property type="entry name" value="Winged helix-like DNA-binding domain superfamily/Winged helix DNA-binding domain"/>
    <property type="match status" value="1"/>
</dbReference>
<name>A0AAU7JJZ7_9HYPH</name>
<proteinExistence type="predicted"/>
<dbReference type="Pfam" id="PF09339">
    <property type="entry name" value="HTH_IclR"/>
    <property type="match status" value="1"/>
</dbReference>
<dbReference type="GO" id="GO:0006355">
    <property type="term" value="P:regulation of DNA-templated transcription"/>
    <property type="evidence" value="ECO:0007669"/>
    <property type="project" value="InterPro"/>
</dbReference>
<sequence>MAAHFELGEAATARVAVPFLQPPRTQAAQRGHVLRGSPATISAAELVKKSFPPVQWIVPDLVPEGLTLLVGSPKTGKSWLALEIALAVASGSSCLAGLTCEQGQVLYLALEDNQRRLQRRICKLIGEGADGPGSLEFATEWHGGVAEIRKWLEEFSNARLVIIDVLQRFRPSTGKHSQYEADYQAIGDLQQLAGQYGVAIVVIHHTRKGEASDDPFEAVSGTQALAGAADTTLMLRRSSNGVTLYGRGRDIEELEKAVEFDRLTCRWAILGDAAEHHRSDQRTAVIDALRRSDHPMGPKDIAQATEMPEQNVRRLLGKMVSAGEIIKSARGQYTCAVVTGDPPWGAGHNGHNGHIGGGGAEELLNDRS</sequence>
<protein>
    <submittedName>
        <fullName evidence="4">AAA family ATPase</fullName>
    </submittedName>
</protein>
<dbReference type="RefSeq" id="WP_406857570.1">
    <property type="nucleotide sequence ID" value="NZ_CP157484.1"/>
</dbReference>
<feature type="compositionally biased region" description="Gly residues" evidence="2">
    <location>
        <begin position="347"/>
        <end position="360"/>
    </location>
</feature>
<dbReference type="Gene3D" id="3.40.50.300">
    <property type="entry name" value="P-loop containing nucleotide triphosphate hydrolases"/>
    <property type="match status" value="1"/>
</dbReference>
<dbReference type="EMBL" id="CP157484">
    <property type="protein sequence ID" value="XBO40717.1"/>
    <property type="molecule type" value="Genomic_DNA"/>
</dbReference>
<dbReference type="InterPro" id="IPR036388">
    <property type="entry name" value="WH-like_DNA-bd_sf"/>
</dbReference>
<reference evidence="4" key="1">
    <citation type="submission" date="2024-05" db="EMBL/GenBank/DDBJ databases">
        <authorList>
            <person name="Kim S."/>
            <person name="Heo J."/>
            <person name="Choi H."/>
            <person name="Choi Y."/>
            <person name="Kwon S.-W."/>
            <person name="Kim Y."/>
        </authorList>
    </citation>
    <scope>NUCLEOTIDE SEQUENCE</scope>
    <source>
        <strain evidence="4">KACC 23698</strain>
    </source>
</reference>
<evidence type="ECO:0000256" key="2">
    <source>
        <dbReference type="SAM" id="MobiDB-lite"/>
    </source>
</evidence>
<dbReference type="Pfam" id="PF13481">
    <property type="entry name" value="AAA_25"/>
    <property type="match status" value="1"/>
</dbReference>
<evidence type="ECO:0000313" key="4">
    <source>
        <dbReference type="EMBL" id="XBO40717.1"/>
    </source>
</evidence>
<feature type="domain" description="AAA+ ATPase" evidence="3">
    <location>
        <begin position="63"/>
        <end position="239"/>
    </location>
</feature>
<dbReference type="SMART" id="SM00382">
    <property type="entry name" value="AAA"/>
    <property type="match status" value="1"/>
</dbReference>